<reference evidence="1 2" key="1">
    <citation type="submission" date="2022-03" db="EMBL/GenBank/DDBJ databases">
        <title>Parabacteroides sp. nov. isolated from swine feces.</title>
        <authorList>
            <person name="Bak J.E."/>
        </authorList>
    </citation>
    <scope>NUCLEOTIDE SEQUENCE [LARGE SCALE GENOMIC DNA]</scope>
    <source>
        <strain evidence="1 2">AGMB00274</strain>
    </source>
</reference>
<dbReference type="EMBL" id="JAKZMM010000004">
    <property type="protein sequence ID" value="MCJ2379431.1"/>
    <property type="molecule type" value="Genomic_DNA"/>
</dbReference>
<keyword evidence="2" id="KW-1185">Reference proteome</keyword>
<sequence length="112" mass="12803">MSCNIIVTPEFSRSLKKLAKHYKSMKDDFAYLLDQLRENPWMGTDLGQGLHKIRLSITSKGKGKSGGARVITLVTVHTDENDQVLLLAIYDKSERENLSDKELKDLLYRYSL</sequence>
<gene>
    <name evidence="1" type="ORF">MUN53_02175</name>
</gene>
<name>A0ABT0BXG7_9BACT</name>
<protein>
    <submittedName>
        <fullName evidence="1">Type II toxin-antitoxin system RelE/ParE family toxin</fullName>
    </submittedName>
</protein>
<evidence type="ECO:0000313" key="1">
    <source>
        <dbReference type="EMBL" id="MCJ2379431.1"/>
    </source>
</evidence>
<proteinExistence type="predicted"/>
<dbReference type="Proteomes" id="UP001165444">
    <property type="component" value="Unassembled WGS sequence"/>
</dbReference>
<dbReference type="Pfam" id="PF06296">
    <property type="entry name" value="RelE"/>
    <property type="match status" value="1"/>
</dbReference>
<comment type="caution">
    <text evidence="1">The sequence shown here is derived from an EMBL/GenBank/DDBJ whole genome shotgun (WGS) entry which is preliminary data.</text>
</comment>
<dbReference type="PIRSF" id="PIRSF039032">
    <property type="entry name" value="HigB-2"/>
    <property type="match status" value="1"/>
</dbReference>
<dbReference type="RefSeq" id="WP_243323237.1">
    <property type="nucleotide sequence ID" value="NZ_JAKZMM010000004.1"/>
</dbReference>
<dbReference type="InterPro" id="IPR009387">
    <property type="entry name" value="HigB-2"/>
</dbReference>
<evidence type="ECO:0000313" key="2">
    <source>
        <dbReference type="Proteomes" id="UP001165444"/>
    </source>
</evidence>
<organism evidence="1 2">
    <name type="scientific">Parabacteroides faecalis</name>
    <dbReference type="NCBI Taxonomy" id="2924040"/>
    <lineage>
        <taxon>Bacteria</taxon>
        <taxon>Pseudomonadati</taxon>
        <taxon>Bacteroidota</taxon>
        <taxon>Bacteroidia</taxon>
        <taxon>Bacteroidales</taxon>
        <taxon>Tannerellaceae</taxon>
        <taxon>Parabacteroides</taxon>
    </lineage>
</organism>
<accession>A0ABT0BXG7</accession>